<reference evidence="2 3" key="1">
    <citation type="submission" date="2019-07" db="EMBL/GenBank/DDBJ databases">
        <title>Aquicoccus porphyridii gen. nov., sp. nov., isolated from a small marine red alga, Porphyridium marinum.</title>
        <authorList>
            <person name="Liu L."/>
        </authorList>
    </citation>
    <scope>NUCLEOTIDE SEQUENCE [LARGE SCALE GENOMIC DNA]</scope>
    <source>
        <strain evidence="2 3">L1 8-17</strain>
    </source>
</reference>
<dbReference type="Pfam" id="PF05656">
    <property type="entry name" value="DUF805"/>
    <property type="match status" value="1"/>
</dbReference>
<keyword evidence="1" id="KW-1133">Transmembrane helix</keyword>
<name>A0A5A9Z5I5_9RHOB</name>
<accession>A0A5A9Z5I5</accession>
<dbReference type="Proteomes" id="UP000325291">
    <property type="component" value="Unassembled WGS sequence"/>
</dbReference>
<dbReference type="InterPro" id="IPR008523">
    <property type="entry name" value="DUF805"/>
</dbReference>
<dbReference type="RefSeq" id="WP_111367307.1">
    <property type="nucleotide sequence ID" value="NZ_VINQ01000013.1"/>
</dbReference>
<dbReference type="AlphaFoldDB" id="A0A5A9Z5I5"/>
<dbReference type="PANTHER" id="PTHR34980">
    <property type="entry name" value="INNER MEMBRANE PROTEIN-RELATED-RELATED"/>
    <property type="match status" value="1"/>
</dbReference>
<feature type="transmembrane region" description="Helical" evidence="1">
    <location>
        <begin position="50"/>
        <end position="69"/>
    </location>
</feature>
<dbReference type="PANTHER" id="PTHR34980:SF2">
    <property type="entry name" value="INNER MEMBRANE PROTEIN YHAH-RELATED"/>
    <property type="match status" value="1"/>
</dbReference>
<evidence type="ECO:0000313" key="3">
    <source>
        <dbReference type="Proteomes" id="UP000325291"/>
    </source>
</evidence>
<gene>
    <name evidence="2" type="ORF">FLO80_15400</name>
</gene>
<keyword evidence="1" id="KW-0472">Membrane</keyword>
<organism evidence="2 3">
    <name type="scientific">Aquicoccus porphyridii</name>
    <dbReference type="NCBI Taxonomy" id="1852029"/>
    <lineage>
        <taxon>Bacteria</taxon>
        <taxon>Pseudomonadati</taxon>
        <taxon>Pseudomonadota</taxon>
        <taxon>Alphaproteobacteria</taxon>
        <taxon>Rhodobacterales</taxon>
        <taxon>Paracoccaceae</taxon>
        <taxon>Aquicoccus</taxon>
    </lineage>
</organism>
<evidence type="ECO:0000313" key="2">
    <source>
        <dbReference type="EMBL" id="KAA0912450.1"/>
    </source>
</evidence>
<feature type="transmembrane region" description="Helical" evidence="1">
    <location>
        <begin position="27"/>
        <end position="44"/>
    </location>
</feature>
<feature type="transmembrane region" description="Helical" evidence="1">
    <location>
        <begin position="121"/>
        <end position="141"/>
    </location>
</feature>
<sequence>MDFQTSVKTCLTQKYARFEGRASRPEYWWFILAYVIGLVLFALLGIKLLYVLFVLAMIVPVTAAGWRRLQDTGRPGWYILIPVVIGGISMLVAPQMPQGGFGGGAMMGGDFNSGPGNMGRVGASALLGIVQLVLLVIYAWWLSRPSQPETNDYGPKPQN</sequence>
<dbReference type="GO" id="GO:0005886">
    <property type="term" value="C:plasma membrane"/>
    <property type="evidence" value="ECO:0007669"/>
    <property type="project" value="TreeGrafter"/>
</dbReference>
<proteinExistence type="predicted"/>
<protein>
    <submittedName>
        <fullName evidence="2">DUF805 domain-containing protein</fullName>
    </submittedName>
</protein>
<keyword evidence="1" id="KW-0812">Transmembrane</keyword>
<dbReference type="EMBL" id="VINQ01000013">
    <property type="protein sequence ID" value="KAA0912450.1"/>
    <property type="molecule type" value="Genomic_DNA"/>
</dbReference>
<keyword evidence="3" id="KW-1185">Reference proteome</keyword>
<evidence type="ECO:0000256" key="1">
    <source>
        <dbReference type="SAM" id="Phobius"/>
    </source>
</evidence>
<comment type="caution">
    <text evidence="2">The sequence shown here is derived from an EMBL/GenBank/DDBJ whole genome shotgun (WGS) entry which is preliminary data.</text>
</comment>
<feature type="transmembrane region" description="Helical" evidence="1">
    <location>
        <begin position="76"/>
        <end position="96"/>
    </location>
</feature>